<dbReference type="EMBL" id="AFCS01001388">
    <property type="protein sequence ID" value="EHC71668.1"/>
    <property type="molecule type" value="Genomic_DNA"/>
</dbReference>
<dbReference type="Proteomes" id="UP000003221">
    <property type="component" value="Unassembled WGS sequence"/>
</dbReference>
<organism evidence="1 2">
    <name type="scientific">Salmonella enterica subsp. enterica serovar Montevideo str. S5-403</name>
    <dbReference type="NCBI Taxonomy" id="913242"/>
    <lineage>
        <taxon>Bacteria</taxon>
        <taxon>Pseudomonadati</taxon>
        <taxon>Pseudomonadota</taxon>
        <taxon>Gammaproteobacteria</taxon>
        <taxon>Enterobacterales</taxon>
        <taxon>Enterobacteriaceae</taxon>
        <taxon>Salmonella</taxon>
    </lineage>
</organism>
<reference evidence="1 2" key="1">
    <citation type="journal article" date="2011" name="BMC Genomics">
        <title>Genome sequencing reveals diversification of virulence factor content and possible host adaptation in distinct subpopulations of Salmonella enterica.</title>
        <authorList>
            <person name="den Bakker H.C."/>
            <person name="Moreno Switt A.I."/>
            <person name="Govoni G."/>
            <person name="Cummings C.A."/>
            <person name="Ranieri M.L."/>
            <person name="Degoricija L."/>
            <person name="Hoelzer K."/>
            <person name="Rodriguez-Rivera L.D."/>
            <person name="Brown S."/>
            <person name="Bolchacova E."/>
            <person name="Furtado M.R."/>
            <person name="Wiedmann M."/>
        </authorList>
    </citation>
    <scope>NUCLEOTIDE SEQUENCE [LARGE SCALE GENOMIC DNA]</scope>
    <source>
        <strain evidence="1 2">S5-403</strain>
    </source>
</reference>
<evidence type="ECO:0000313" key="2">
    <source>
        <dbReference type="Proteomes" id="UP000003221"/>
    </source>
</evidence>
<accession>G5QCA2</accession>
<proteinExistence type="predicted"/>
<dbReference type="AlphaFoldDB" id="G5QCA2"/>
<comment type="caution">
    <text evidence="1">The sequence shown here is derived from an EMBL/GenBank/DDBJ whole genome shotgun (WGS) entry which is preliminary data.</text>
</comment>
<evidence type="ECO:0000313" key="1">
    <source>
        <dbReference type="EMBL" id="EHC71668.1"/>
    </source>
</evidence>
<name>G5QCA2_SALMO</name>
<protein>
    <submittedName>
        <fullName evidence="1">Putative cytoplasmic protein</fullName>
    </submittedName>
</protein>
<sequence length="90" mass="10393">MANLMARGVISAEYVHKFHFLSDVLESEIFLLPMAPEKSEIFLPMAPEKSHHHYAMMLRISEELACSIYYLTERSIFFLTQRAEEDGVSP</sequence>
<dbReference type="PATRIC" id="fig|913242.3.peg.5440"/>
<gene>
    <name evidence="1" type="ORF">LTSEMON_6242</name>
</gene>